<protein>
    <recommendedName>
        <fullName evidence="3">histidine kinase</fullName>
        <ecNumber evidence="3">2.7.13.3</ecNumber>
    </recommendedName>
</protein>
<keyword evidence="17" id="KW-1185">Reference proteome</keyword>
<dbReference type="InterPro" id="IPR003594">
    <property type="entry name" value="HATPase_dom"/>
</dbReference>
<dbReference type="PRINTS" id="PR00344">
    <property type="entry name" value="BCTRLSENSOR"/>
</dbReference>
<evidence type="ECO:0000256" key="5">
    <source>
        <dbReference type="ARBA" id="ARBA00022553"/>
    </source>
</evidence>
<keyword evidence="5" id="KW-0597">Phosphoprotein</keyword>
<dbReference type="GO" id="GO:0004673">
    <property type="term" value="F:protein histidine kinase activity"/>
    <property type="evidence" value="ECO:0007669"/>
    <property type="project" value="UniProtKB-EC"/>
</dbReference>
<evidence type="ECO:0000256" key="9">
    <source>
        <dbReference type="ARBA" id="ARBA00022777"/>
    </source>
</evidence>
<dbReference type="InterPro" id="IPR036890">
    <property type="entry name" value="HATPase_C_sf"/>
</dbReference>
<proteinExistence type="predicted"/>
<comment type="caution">
    <text evidence="16">The sequence shown here is derived from an EMBL/GenBank/DDBJ whole genome shotgun (WGS) entry which is preliminary data.</text>
</comment>
<dbReference type="Pfam" id="PF00512">
    <property type="entry name" value="HisKA"/>
    <property type="match status" value="1"/>
</dbReference>
<comment type="subcellular location">
    <subcellularLocation>
        <location evidence="2">Cell membrane</location>
        <topology evidence="2">Multi-pass membrane protein</topology>
    </subcellularLocation>
</comment>
<dbReference type="EMBL" id="JAUSUG010000007">
    <property type="protein sequence ID" value="MDQ0254717.1"/>
    <property type="molecule type" value="Genomic_DNA"/>
</dbReference>
<dbReference type="Gene3D" id="1.10.287.130">
    <property type="match status" value="1"/>
</dbReference>
<evidence type="ECO:0000256" key="4">
    <source>
        <dbReference type="ARBA" id="ARBA00022475"/>
    </source>
</evidence>
<feature type="transmembrane region" description="Helical" evidence="14">
    <location>
        <begin position="157"/>
        <end position="179"/>
    </location>
</feature>
<name>A0ABT9ZTZ6_9BACI</name>
<feature type="transmembrane region" description="Helical" evidence="14">
    <location>
        <begin position="34"/>
        <end position="52"/>
    </location>
</feature>
<accession>A0ABT9ZTZ6</accession>
<comment type="catalytic activity">
    <reaction evidence="1">
        <text>ATP + protein L-histidine = ADP + protein N-phospho-L-histidine.</text>
        <dbReference type="EC" id="2.7.13.3"/>
    </reaction>
</comment>
<evidence type="ECO:0000256" key="12">
    <source>
        <dbReference type="ARBA" id="ARBA00023012"/>
    </source>
</evidence>
<keyword evidence="6 16" id="KW-0808">Transferase</keyword>
<keyword evidence="12" id="KW-0902">Two-component regulatory system</keyword>
<feature type="domain" description="Histidine kinase" evidence="15">
    <location>
        <begin position="207"/>
        <end position="412"/>
    </location>
</feature>
<feature type="transmembrane region" description="Helical" evidence="14">
    <location>
        <begin position="64"/>
        <end position="86"/>
    </location>
</feature>
<evidence type="ECO:0000256" key="3">
    <source>
        <dbReference type="ARBA" id="ARBA00012438"/>
    </source>
</evidence>
<dbReference type="SMART" id="SM00387">
    <property type="entry name" value="HATPase_c"/>
    <property type="match status" value="1"/>
</dbReference>
<reference evidence="16 17" key="1">
    <citation type="submission" date="2023-07" db="EMBL/GenBank/DDBJ databases">
        <title>Genomic Encyclopedia of Type Strains, Phase IV (KMG-IV): sequencing the most valuable type-strain genomes for metagenomic binning, comparative biology and taxonomic classification.</title>
        <authorList>
            <person name="Goeker M."/>
        </authorList>
    </citation>
    <scope>NUCLEOTIDE SEQUENCE [LARGE SCALE GENOMIC DNA]</scope>
    <source>
        <strain evidence="16 17">DSM 9768</strain>
    </source>
</reference>
<dbReference type="SUPFAM" id="SSF47384">
    <property type="entry name" value="Homodimeric domain of signal transducing histidine kinase"/>
    <property type="match status" value="1"/>
</dbReference>
<evidence type="ECO:0000313" key="16">
    <source>
        <dbReference type="EMBL" id="MDQ0254717.1"/>
    </source>
</evidence>
<dbReference type="CDD" id="cd00082">
    <property type="entry name" value="HisKA"/>
    <property type="match status" value="1"/>
</dbReference>
<dbReference type="SMART" id="SM00388">
    <property type="entry name" value="HisKA"/>
    <property type="match status" value="1"/>
</dbReference>
<evidence type="ECO:0000313" key="17">
    <source>
        <dbReference type="Proteomes" id="UP001230005"/>
    </source>
</evidence>
<evidence type="ECO:0000256" key="13">
    <source>
        <dbReference type="ARBA" id="ARBA00023136"/>
    </source>
</evidence>
<keyword evidence="7 14" id="KW-0812">Transmembrane</keyword>
<dbReference type="RefSeq" id="WP_307325059.1">
    <property type="nucleotide sequence ID" value="NZ_JAUSUG010000007.1"/>
</dbReference>
<dbReference type="EC" id="2.7.13.3" evidence="3"/>
<keyword evidence="8" id="KW-0547">Nucleotide-binding</keyword>
<feature type="transmembrane region" description="Helical" evidence="14">
    <location>
        <begin position="6"/>
        <end position="22"/>
    </location>
</feature>
<dbReference type="Pfam" id="PF02518">
    <property type="entry name" value="HATPase_c"/>
    <property type="match status" value="1"/>
</dbReference>
<dbReference type="PANTHER" id="PTHR43065:SF46">
    <property type="entry name" value="C4-DICARBOXYLATE TRANSPORT SENSOR PROTEIN DCTB"/>
    <property type="match status" value="1"/>
</dbReference>
<evidence type="ECO:0000256" key="14">
    <source>
        <dbReference type="SAM" id="Phobius"/>
    </source>
</evidence>
<dbReference type="InterPro" id="IPR004358">
    <property type="entry name" value="Sig_transdc_His_kin-like_C"/>
</dbReference>
<evidence type="ECO:0000256" key="8">
    <source>
        <dbReference type="ARBA" id="ARBA00022741"/>
    </source>
</evidence>
<dbReference type="InterPro" id="IPR011620">
    <property type="entry name" value="Sig_transdc_His_kinase_LytS_TM"/>
</dbReference>
<keyword evidence="11 14" id="KW-1133">Transmembrane helix</keyword>
<evidence type="ECO:0000256" key="6">
    <source>
        <dbReference type="ARBA" id="ARBA00022679"/>
    </source>
</evidence>
<dbReference type="InterPro" id="IPR005467">
    <property type="entry name" value="His_kinase_dom"/>
</dbReference>
<feature type="transmembrane region" description="Helical" evidence="14">
    <location>
        <begin position="98"/>
        <end position="116"/>
    </location>
</feature>
<keyword evidence="9 16" id="KW-0418">Kinase</keyword>
<dbReference type="PANTHER" id="PTHR43065">
    <property type="entry name" value="SENSOR HISTIDINE KINASE"/>
    <property type="match status" value="1"/>
</dbReference>
<dbReference type="PROSITE" id="PS50109">
    <property type="entry name" value="HIS_KIN"/>
    <property type="match status" value="1"/>
</dbReference>
<dbReference type="Proteomes" id="UP001230005">
    <property type="component" value="Unassembled WGS sequence"/>
</dbReference>
<sequence length="412" mass="47150">MTETLLVNFLFLLFPVLMYLIFFENRINIYRNKLIVFILASLSMILCMTYPINLVPGFIFDLRYIPFIIASLFGGYSIAFPLIVVLNIYRFFIGGSGVFLSLIFSIIYFLLIPLWSKKFIAADSAKRVLIAGIISLCAMILYLSTYSLFYETLNRDYWIIVINVLSIHVTGTVVIIMLIEKIIYNEKVREMYLDSERLNISSELSASISHELRNPLTVTSGFLQLLSKSPSINEEEKEYIDYSLQELNRAEKIISDFLSLAKPQAENMVYSNLKEEVEYVNNIMGPYANFHKVKLKYHFNNSLFLKYDKNQIQQSLVNLYKNGIESMKENGGTLTVIVKEQKKKIVIQIKDTGVGMTKEEITQVGKPYYSTKTEGTGLGMMVVYNTINKLGGKIKVESEKEKGTTFTITIPV</sequence>
<keyword evidence="10" id="KW-0067">ATP-binding</keyword>
<evidence type="ECO:0000256" key="7">
    <source>
        <dbReference type="ARBA" id="ARBA00022692"/>
    </source>
</evidence>
<keyword evidence="4" id="KW-1003">Cell membrane</keyword>
<evidence type="ECO:0000256" key="11">
    <source>
        <dbReference type="ARBA" id="ARBA00022989"/>
    </source>
</evidence>
<organism evidence="16 17">
    <name type="scientific">Evansella vedderi</name>
    <dbReference type="NCBI Taxonomy" id="38282"/>
    <lineage>
        <taxon>Bacteria</taxon>
        <taxon>Bacillati</taxon>
        <taxon>Bacillota</taxon>
        <taxon>Bacilli</taxon>
        <taxon>Bacillales</taxon>
        <taxon>Bacillaceae</taxon>
        <taxon>Evansella</taxon>
    </lineage>
</organism>
<dbReference type="Pfam" id="PF07694">
    <property type="entry name" value="5TM-5TMR_LYT"/>
    <property type="match status" value="1"/>
</dbReference>
<evidence type="ECO:0000256" key="2">
    <source>
        <dbReference type="ARBA" id="ARBA00004651"/>
    </source>
</evidence>
<evidence type="ECO:0000256" key="1">
    <source>
        <dbReference type="ARBA" id="ARBA00000085"/>
    </source>
</evidence>
<keyword evidence="13 14" id="KW-0472">Membrane</keyword>
<dbReference type="InterPro" id="IPR003661">
    <property type="entry name" value="HisK_dim/P_dom"/>
</dbReference>
<dbReference type="SUPFAM" id="SSF55874">
    <property type="entry name" value="ATPase domain of HSP90 chaperone/DNA topoisomerase II/histidine kinase"/>
    <property type="match status" value="1"/>
</dbReference>
<gene>
    <name evidence="16" type="ORF">J2S74_002096</name>
</gene>
<dbReference type="Gene3D" id="3.30.565.10">
    <property type="entry name" value="Histidine kinase-like ATPase, C-terminal domain"/>
    <property type="match status" value="1"/>
</dbReference>
<dbReference type="InterPro" id="IPR036097">
    <property type="entry name" value="HisK_dim/P_sf"/>
</dbReference>
<evidence type="ECO:0000256" key="10">
    <source>
        <dbReference type="ARBA" id="ARBA00022840"/>
    </source>
</evidence>
<feature type="transmembrane region" description="Helical" evidence="14">
    <location>
        <begin position="128"/>
        <end position="150"/>
    </location>
</feature>
<evidence type="ECO:0000259" key="15">
    <source>
        <dbReference type="PROSITE" id="PS50109"/>
    </source>
</evidence>